<proteinExistence type="predicted"/>
<organism evidence="1 2">
    <name type="scientific">Acaulospora morrowiae</name>
    <dbReference type="NCBI Taxonomy" id="94023"/>
    <lineage>
        <taxon>Eukaryota</taxon>
        <taxon>Fungi</taxon>
        <taxon>Fungi incertae sedis</taxon>
        <taxon>Mucoromycota</taxon>
        <taxon>Glomeromycotina</taxon>
        <taxon>Glomeromycetes</taxon>
        <taxon>Diversisporales</taxon>
        <taxon>Acaulosporaceae</taxon>
        <taxon>Acaulospora</taxon>
    </lineage>
</organism>
<evidence type="ECO:0000313" key="2">
    <source>
        <dbReference type="Proteomes" id="UP000789342"/>
    </source>
</evidence>
<protein>
    <submittedName>
        <fullName evidence="1">4523_t:CDS:1</fullName>
    </submittedName>
</protein>
<comment type="caution">
    <text evidence="1">The sequence shown here is derived from an EMBL/GenBank/DDBJ whole genome shotgun (WGS) entry which is preliminary data.</text>
</comment>
<keyword evidence="2" id="KW-1185">Reference proteome</keyword>
<gene>
    <name evidence="1" type="ORF">AMORRO_LOCUS17805</name>
</gene>
<name>A0A9N9JN39_9GLOM</name>
<evidence type="ECO:0000313" key="1">
    <source>
        <dbReference type="EMBL" id="CAG8786900.1"/>
    </source>
</evidence>
<feature type="non-terminal residue" evidence="1">
    <location>
        <position position="1"/>
    </location>
</feature>
<accession>A0A9N9JN39</accession>
<dbReference type="AlphaFoldDB" id="A0A9N9JN39"/>
<reference evidence="1" key="1">
    <citation type="submission" date="2021-06" db="EMBL/GenBank/DDBJ databases">
        <authorList>
            <person name="Kallberg Y."/>
            <person name="Tangrot J."/>
            <person name="Rosling A."/>
        </authorList>
    </citation>
    <scope>NUCLEOTIDE SEQUENCE</scope>
    <source>
        <strain evidence="1">CL551</strain>
    </source>
</reference>
<sequence length="98" mass="11288">IFIKRSIKHIHRSISLAIDESLGHQSSCLFPQSVEQVISVAYIVNYWYGVKVNLDMADDVGLCAHIDIGVIFHRCHSYECFFDVSYFLLRIIRLIGSR</sequence>
<dbReference type="EMBL" id="CAJVPV010057521">
    <property type="protein sequence ID" value="CAG8786900.1"/>
    <property type="molecule type" value="Genomic_DNA"/>
</dbReference>
<dbReference type="Proteomes" id="UP000789342">
    <property type="component" value="Unassembled WGS sequence"/>
</dbReference>
<feature type="non-terminal residue" evidence="1">
    <location>
        <position position="98"/>
    </location>
</feature>